<reference evidence="1 2" key="1">
    <citation type="submission" date="2023-05" db="EMBL/GenBank/DDBJ databases">
        <title>A new hyperthermophilic archaea 'Ignisphaera cupida' sp. nov. and description of the family 'Ignisphaeraceae' fam. nov.</title>
        <authorList>
            <person name="Podosokorskaya O.A."/>
            <person name="Elcheninov A.G."/>
            <person name="Klukina A."/>
            <person name="Merkel A.Y."/>
        </authorList>
    </citation>
    <scope>NUCLEOTIDE SEQUENCE [LARGE SCALE GENOMIC DNA]</scope>
    <source>
        <strain evidence="1 2">4213-co</strain>
    </source>
</reference>
<dbReference type="AlphaFoldDB" id="A0ABD4Z863"/>
<dbReference type="EMBL" id="JASNVW010000007">
    <property type="protein sequence ID" value="MDK6029390.1"/>
    <property type="molecule type" value="Genomic_DNA"/>
</dbReference>
<keyword evidence="2" id="KW-1185">Reference proteome</keyword>
<comment type="caution">
    <text evidence="1">The sequence shown here is derived from an EMBL/GenBank/DDBJ whole genome shotgun (WGS) entry which is preliminary data.</text>
</comment>
<sequence>MLRLKVKLLPPFTYDMNTHELILEVSESTTILDILKNVSSKGVIALDKVLDYSENSATLKENVVILADGNVVDDLSKKVGGIQKIVLMPLAPGG</sequence>
<evidence type="ECO:0000313" key="1">
    <source>
        <dbReference type="EMBL" id="MDK6029390.1"/>
    </source>
</evidence>
<protein>
    <recommendedName>
        <fullName evidence="3">MoaD/ThiS family protein</fullName>
    </recommendedName>
</protein>
<evidence type="ECO:0008006" key="3">
    <source>
        <dbReference type="Google" id="ProtNLM"/>
    </source>
</evidence>
<proteinExistence type="predicted"/>
<organism evidence="1 2">
    <name type="scientific">Ignisphaera cupida</name>
    <dbReference type="NCBI Taxonomy" id="3050454"/>
    <lineage>
        <taxon>Archaea</taxon>
        <taxon>Thermoproteota</taxon>
        <taxon>Thermoprotei</taxon>
        <taxon>Desulfurococcales</taxon>
        <taxon>Desulfurococcaceae</taxon>
        <taxon>Ignisphaera</taxon>
    </lineage>
</organism>
<accession>A0ABD4Z863</accession>
<gene>
    <name evidence="1" type="ORF">QPL79_08445</name>
</gene>
<dbReference type="Gene3D" id="3.10.20.30">
    <property type="match status" value="1"/>
</dbReference>
<dbReference type="Proteomes" id="UP001529235">
    <property type="component" value="Unassembled WGS sequence"/>
</dbReference>
<dbReference type="InterPro" id="IPR012675">
    <property type="entry name" value="Beta-grasp_dom_sf"/>
</dbReference>
<name>A0ABD4Z863_9CREN</name>
<dbReference type="RefSeq" id="WP_285274375.1">
    <property type="nucleotide sequence ID" value="NZ_JASNVW010000007.1"/>
</dbReference>
<evidence type="ECO:0000313" key="2">
    <source>
        <dbReference type="Proteomes" id="UP001529235"/>
    </source>
</evidence>